<dbReference type="InterPro" id="IPR051678">
    <property type="entry name" value="AGP_Transferase"/>
</dbReference>
<dbReference type="PANTHER" id="PTHR21310">
    <property type="entry name" value="AMINOGLYCOSIDE PHOSPHOTRANSFERASE-RELATED-RELATED"/>
    <property type="match status" value="1"/>
</dbReference>
<keyword evidence="11" id="KW-1185">Reference proteome</keyword>
<evidence type="ECO:0000256" key="7">
    <source>
        <dbReference type="ARBA" id="ARBA00047899"/>
    </source>
</evidence>
<keyword evidence="5" id="KW-0418">Kinase</keyword>
<dbReference type="Proteomes" id="UP001589810">
    <property type="component" value="Unassembled WGS sequence"/>
</dbReference>
<dbReference type="EC" id="2.7.11.1" evidence="1"/>
<name>A0ABV6MP14_9PSEU</name>
<gene>
    <name evidence="10" type="ORF">ACFFH7_11190</name>
</gene>
<evidence type="ECO:0000256" key="3">
    <source>
        <dbReference type="ARBA" id="ARBA00022679"/>
    </source>
</evidence>
<evidence type="ECO:0000259" key="9">
    <source>
        <dbReference type="Pfam" id="PF01163"/>
    </source>
</evidence>
<dbReference type="PANTHER" id="PTHR21310:SF40">
    <property type="entry name" value="AMINOGLYCOSIDE PHOSPHOTRANSFERASE DOMAIN-CONTAINING PROTEIN-RELATED"/>
    <property type="match status" value="1"/>
</dbReference>
<keyword evidence="3" id="KW-0808">Transferase</keyword>
<dbReference type="Gene3D" id="3.90.1200.10">
    <property type="match status" value="1"/>
</dbReference>
<comment type="catalytic activity">
    <reaction evidence="8">
        <text>L-seryl-[protein] + ATP = O-phospho-L-seryl-[protein] + ADP + H(+)</text>
        <dbReference type="Rhea" id="RHEA:17989"/>
        <dbReference type="Rhea" id="RHEA-COMP:9863"/>
        <dbReference type="Rhea" id="RHEA-COMP:11604"/>
        <dbReference type="ChEBI" id="CHEBI:15378"/>
        <dbReference type="ChEBI" id="CHEBI:29999"/>
        <dbReference type="ChEBI" id="CHEBI:30616"/>
        <dbReference type="ChEBI" id="CHEBI:83421"/>
        <dbReference type="ChEBI" id="CHEBI:456216"/>
        <dbReference type="EC" id="2.7.11.1"/>
    </reaction>
</comment>
<evidence type="ECO:0000256" key="2">
    <source>
        <dbReference type="ARBA" id="ARBA00022527"/>
    </source>
</evidence>
<sequence length="202" mass="21862">MRLLAHGRDADVFDLGDGRVLRRFRHDGDVAAEAAVMVRLRESGFPVPEVFEAAGADLIMERVPGPTLLAAIRNGDKGIAEAAAVMRDLHERLRKHHVLHLDLHPDNVLMGPDGPVLIDWTNAADGPPELDAAVSALILAQEALSGSGRAVLADELLKAFAPHLDVTTELDRAVQYRRANPTMSARELADLDRAADLVRAAR</sequence>
<organism evidence="10 11">
    <name type="scientific">Kutzneria chonburiensis</name>
    <dbReference type="NCBI Taxonomy" id="1483604"/>
    <lineage>
        <taxon>Bacteria</taxon>
        <taxon>Bacillati</taxon>
        <taxon>Actinomycetota</taxon>
        <taxon>Actinomycetes</taxon>
        <taxon>Pseudonocardiales</taxon>
        <taxon>Pseudonocardiaceae</taxon>
        <taxon>Kutzneria</taxon>
    </lineage>
</organism>
<protein>
    <recommendedName>
        <fullName evidence="1">non-specific serine/threonine protein kinase</fullName>
        <ecNumber evidence="1">2.7.11.1</ecNumber>
    </recommendedName>
</protein>
<dbReference type="InterPro" id="IPR011009">
    <property type="entry name" value="Kinase-like_dom_sf"/>
</dbReference>
<keyword evidence="4" id="KW-0547">Nucleotide-binding</keyword>
<evidence type="ECO:0000256" key="4">
    <source>
        <dbReference type="ARBA" id="ARBA00022741"/>
    </source>
</evidence>
<dbReference type="RefSeq" id="WP_273943165.1">
    <property type="nucleotide sequence ID" value="NZ_CP097263.1"/>
</dbReference>
<proteinExistence type="predicted"/>
<accession>A0ABV6MP14</accession>
<evidence type="ECO:0000256" key="1">
    <source>
        <dbReference type="ARBA" id="ARBA00012513"/>
    </source>
</evidence>
<evidence type="ECO:0000313" key="11">
    <source>
        <dbReference type="Proteomes" id="UP001589810"/>
    </source>
</evidence>
<reference evidence="10 11" key="1">
    <citation type="submission" date="2024-09" db="EMBL/GenBank/DDBJ databases">
        <authorList>
            <person name="Sun Q."/>
            <person name="Mori K."/>
        </authorList>
    </citation>
    <scope>NUCLEOTIDE SEQUENCE [LARGE SCALE GENOMIC DNA]</scope>
    <source>
        <strain evidence="10 11">TBRC 1432</strain>
    </source>
</reference>
<evidence type="ECO:0000256" key="6">
    <source>
        <dbReference type="ARBA" id="ARBA00022840"/>
    </source>
</evidence>
<evidence type="ECO:0000256" key="5">
    <source>
        <dbReference type="ARBA" id="ARBA00022777"/>
    </source>
</evidence>
<dbReference type="EMBL" id="JBHLUD010000003">
    <property type="protein sequence ID" value="MFC0542048.1"/>
    <property type="molecule type" value="Genomic_DNA"/>
</dbReference>
<dbReference type="InterPro" id="IPR018934">
    <property type="entry name" value="RIO_dom"/>
</dbReference>
<feature type="domain" description="RIO-type" evidence="9">
    <location>
        <begin position="31"/>
        <end position="123"/>
    </location>
</feature>
<dbReference type="SUPFAM" id="SSF56112">
    <property type="entry name" value="Protein kinase-like (PK-like)"/>
    <property type="match status" value="1"/>
</dbReference>
<keyword evidence="6" id="KW-0067">ATP-binding</keyword>
<keyword evidence="2" id="KW-0723">Serine/threonine-protein kinase</keyword>
<comment type="catalytic activity">
    <reaction evidence="7">
        <text>L-threonyl-[protein] + ATP = O-phospho-L-threonyl-[protein] + ADP + H(+)</text>
        <dbReference type="Rhea" id="RHEA:46608"/>
        <dbReference type="Rhea" id="RHEA-COMP:11060"/>
        <dbReference type="Rhea" id="RHEA-COMP:11605"/>
        <dbReference type="ChEBI" id="CHEBI:15378"/>
        <dbReference type="ChEBI" id="CHEBI:30013"/>
        <dbReference type="ChEBI" id="CHEBI:30616"/>
        <dbReference type="ChEBI" id="CHEBI:61977"/>
        <dbReference type="ChEBI" id="CHEBI:456216"/>
        <dbReference type="EC" id="2.7.11.1"/>
    </reaction>
</comment>
<dbReference type="Pfam" id="PF01163">
    <property type="entry name" value="RIO1"/>
    <property type="match status" value="1"/>
</dbReference>
<evidence type="ECO:0000313" key="10">
    <source>
        <dbReference type="EMBL" id="MFC0542048.1"/>
    </source>
</evidence>
<evidence type="ECO:0000256" key="8">
    <source>
        <dbReference type="ARBA" id="ARBA00048679"/>
    </source>
</evidence>
<comment type="caution">
    <text evidence="10">The sequence shown here is derived from an EMBL/GenBank/DDBJ whole genome shotgun (WGS) entry which is preliminary data.</text>
</comment>